<dbReference type="PANTHER" id="PTHR33376:SF18">
    <property type="entry name" value="2,3-DIKETO-L-GULONATE-BINDING PERIPLASMIC PROTEIN YIAO"/>
    <property type="match status" value="1"/>
</dbReference>
<dbReference type="KEGG" id="tfr:BR63_17230"/>
<dbReference type="EMBL" id="CP045798">
    <property type="protein sequence ID" value="QNB48493.1"/>
    <property type="molecule type" value="Genomic_DNA"/>
</dbReference>
<reference evidence="2 3" key="1">
    <citation type="journal article" date="2019" name="Front. Microbiol.">
        <title>Thermoanaerosceptrum fracticalcis gen. nov. sp. nov., a Novel Fumarate-Fermenting Microorganism From a Deep Fractured Carbonate Aquifer of the US Great Basin.</title>
        <authorList>
            <person name="Hamilton-Brehm S.D."/>
            <person name="Stewart L.E."/>
            <person name="Zavarin M."/>
            <person name="Caldwell M."/>
            <person name="Lawson P.A."/>
            <person name="Onstott T.C."/>
            <person name="Grzymski J."/>
            <person name="Neveux I."/>
            <person name="Lollar B.S."/>
            <person name="Russell C.E."/>
            <person name="Moser D.P."/>
        </authorList>
    </citation>
    <scope>NUCLEOTIDE SEQUENCE [LARGE SCALE GENOMIC DNA]</scope>
    <source>
        <strain evidence="2 3">DRI-13</strain>
    </source>
</reference>
<dbReference type="Proteomes" id="UP000515847">
    <property type="component" value="Chromosome"/>
</dbReference>
<evidence type="ECO:0000256" key="1">
    <source>
        <dbReference type="ARBA" id="ARBA00022729"/>
    </source>
</evidence>
<keyword evidence="3" id="KW-1185">Reference proteome</keyword>
<dbReference type="Pfam" id="PF03480">
    <property type="entry name" value="DctP"/>
    <property type="match status" value="1"/>
</dbReference>
<dbReference type="CDD" id="cd13675">
    <property type="entry name" value="PBP2_TRAP_SBP_like_5"/>
    <property type="match status" value="1"/>
</dbReference>
<dbReference type="SUPFAM" id="SSF53850">
    <property type="entry name" value="Periplasmic binding protein-like II"/>
    <property type="match status" value="1"/>
</dbReference>
<dbReference type="InterPro" id="IPR004682">
    <property type="entry name" value="TRAP_DctP"/>
</dbReference>
<dbReference type="InterPro" id="IPR038404">
    <property type="entry name" value="TRAP_DctP_sf"/>
</dbReference>
<dbReference type="PANTHER" id="PTHR33376">
    <property type="match status" value="1"/>
</dbReference>
<dbReference type="GO" id="GO:0030288">
    <property type="term" value="C:outer membrane-bounded periplasmic space"/>
    <property type="evidence" value="ECO:0007669"/>
    <property type="project" value="InterPro"/>
</dbReference>
<keyword evidence="1" id="KW-0732">Signal</keyword>
<dbReference type="AlphaFoldDB" id="A0A7G6E8T9"/>
<sequence>MLLLVFVSVVVAGCGGGGDKPKDKPAAEQPKVTTIKVGHVLAPDHPYTIGLKKFAELVDQKTQGKVKVEVFHSSQLGNERDMIEALQLGTQQMALVSTAPLAGFTKKFLVFDLPFIFKDYQSAYKVLDGEIGQGILKTLDSVGIVGLTYWENGFRHVTNSKRPINKPEDLKGLKIRLMENPIHMDTFRTMGADPTPMAFGELFTALQQGTVDGQENPVPIIWTSKFYEVQKHMSLTGHFYAAAPLLVSKKFFDGLSPEIQKALKEAAVEARDFERDLLAQQNKDFVGKLKEKGMNILEVDKTPFKEAVKPVYAKYEAEIGKELIEKVISAQ</sequence>
<evidence type="ECO:0000313" key="3">
    <source>
        <dbReference type="Proteomes" id="UP000515847"/>
    </source>
</evidence>
<proteinExistence type="predicted"/>
<dbReference type="Gene3D" id="3.40.190.170">
    <property type="entry name" value="Bacterial extracellular solute-binding protein, family 7"/>
    <property type="match status" value="1"/>
</dbReference>
<evidence type="ECO:0000313" key="2">
    <source>
        <dbReference type="EMBL" id="QNB48493.1"/>
    </source>
</evidence>
<dbReference type="GO" id="GO:0055085">
    <property type="term" value="P:transmembrane transport"/>
    <property type="evidence" value="ECO:0007669"/>
    <property type="project" value="InterPro"/>
</dbReference>
<organism evidence="2 3">
    <name type="scientific">Thermanaerosceptrum fracticalcis</name>
    <dbReference type="NCBI Taxonomy" id="1712410"/>
    <lineage>
        <taxon>Bacteria</taxon>
        <taxon>Bacillati</taxon>
        <taxon>Bacillota</taxon>
        <taxon>Clostridia</taxon>
        <taxon>Eubacteriales</taxon>
        <taxon>Peptococcaceae</taxon>
        <taxon>Thermanaerosceptrum</taxon>
    </lineage>
</organism>
<accession>A0A7G6E8T9</accession>
<dbReference type="OrthoDB" id="9815946at2"/>
<gene>
    <name evidence="2" type="ORF">BR63_17230</name>
</gene>
<dbReference type="PIRSF" id="PIRSF006470">
    <property type="entry name" value="DctB"/>
    <property type="match status" value="1"/>
</dbReference>
<dbReference type="InterPro" id="IPR018389">
    <property type="entry name" value="DctP_fam"/>
</dbReference>
<dbReference type="NCBIfam" id="NF037995">
    <property type="entry name" value="TRAP_S1"/>
    <property type="match status" value="1"/>
</dbReference>
<dbReference type="GO" id="GO:0030246">
    <property type="term" value="F:carbohydrate binding"/>
    <property type="evidence" value="ECO:0007669"/>
    <property type="project" value="TreeGrafter"/>
</dbReference>
<dbReference type="NCBIfam" id="TIGR00787">
    <property type="entry name" value="dctP"/>
    <property type="match status" value="1"/>
</dbReference>
<name>A0A7G6E8T9_THEFR</name>
<protein>
    <submittedName>
        <fullName evidence="2">DctP family TRAP transporter solute-binding subunit</fullName>
    </submittedName>
</protein>